<feature type="compositionally biased region" description="Polar residues" evidence="1">
    <location>
        <begin position="49"/>
        <end position="58"/>
    </location>
</feature>
<dbReference type="EMBL" id="CAICTM010000164">
    <property type="protein sequence ID" value="CAB9503420.1"/>
    <property type="molecule type" value="Genomic_DNA"/>
</dbReference>
<feature type="region of interest" description="Disordered" evidence="1">
    <location>
        <begin position="212"/>
        <end position="235"/>
    </location>
</feature>
<gene>
    <name evidence="2" type="ORF">SEMRO_165_G073830.1</name>
</gene>
<protein>
    <submittedName>
        <fullName evidence="2">Uncharacterized protein</fullName>
    </submittedName>
</protein>
<proteinExistence type="predicted"/>
<evidence type="ECO:0000256" key="1">
    <source>
        <dbReference type="SAM" id="MobiDB-lite"/>
    </source>
</evidence>
<feature type="compositionally biased region" description="Low complexity" evidence="1">
    <location>
        <begin position="215"/>
        <end position="231"/>
    </location>
</feature>
<comment type="caution">
    <text evidence="2">The sequence shown here is derived from an EMBL/GenBank/DDBJ whole genome shotgun (WGS) entry which is preliminary data.</text>
</comment>
<feature type="compositionally biased region" description="Polar residues" evidence="1">
    <location>
        <begin position="75"/>
        <end position="98"/>
    </location>
</feature>
<sequence length="278" mass="28851">MKDDSNTSHTNNADHGPDSASMATPNSETSISGTARQGTQQRQGEATGPSTSTRTRATTIGGLKGSAEEADANGATRSCSGVTTTEASAAPNTCTATQPGLKLSEEGKAAEQTASANPGVATTNNDSALMVLTDMEARPSNTQQSGLLSFFPKEKQGENKGNLDKSTEKQAAANSKIPANDHNQNDQATINSAYIALSAVMPAAQVENRQSSAQLSFLPKKSSKPSGSLAPMMTGPAAKSRLEEADQTMPTINPSTNVTCCRIWCPTPYTLTTQPSSH</sequence>
<evidence type="ECO:0000313" key="2">
    <source>
        <dbReference type="EMBL" id="CAB9503420.1"/>
    </source>
</evidence>
<dbReference type="AlphaFoldDB" id="A0A9N8DMT6"/>
<accession>A0A9N8DMT6</accession>
<dbReference type="Proteomes" id="UP001153069">
    <property type="component" value="Unassembled WGS sequence"/>
</dbReference>
<feature type="compositionally biased region" description="Basic and acidic residues" evidence="1">
    <location>
        <begin position="154"/>
        <end position="168"/>
    </location>
</feature>
<feature type="compositionally biased region" description="Polar residues" evidence="1">
    <location>
        <begin position="112"/>
        <end position="125"/>
    </location>
</feature>
<evidence type="ECO:0000313" key="3">
    <source>
        <dbReference type="Proteomes" id="UP001153069"/>
    </source>
</evidence>
<keyword evidence="3" id="KW-1185">Reference proteome</keyword>
<feature type="compositionally biased region" description="Polar residues" evidence="1">
    <location>
        <begin position="21"/>
        <end position="32"/>
    </location>
</feature>
<feature type="compositionally biased region" description="Low complexity" evidence="1">
    <location>
        <begin position="33"/>
        <end position="48"/>
    </location>
</feature>
<organism evidence="2 3">
    <name type="scientific">Seminavis robusta</name>
    <dbReference type="NCBI Taxonomy" id="568900"/>
    <lineage>
        <taxon>Eukaryota</taxon>
        <taxon>Sar</taxon>
        <taxon>Stramenopiles</taxon>
        <taxon>Ochrophyta</taxon>
        <taxon>Bacillariophyta</taxon>
        <taxon>Bacillariophyceae</taxon>
        <taxon>Bacillariophycidae</taxon>
        <taxon>Naviculales</taxon>
        <taxon>Naviculaceae</taxon>
        <taxon>Seminavis</taxon>
    </lineage>
</organism>
<feature type="region of interest" description="Disordered" evidence="1">
    <location>
        <begin position="154"/>
        <end position="184"/>
    </location>
</feature>
<reference evidence="2" key="1">
    <citation type="submission" date="2020-06" db="EMBL/GenBank/DDBJ databases">
        <authorList>
            <consortium name="Plant Systems Biology data submission"/>
        </authorList>
    </citation>
    <scope>NUCLEOTIDE SEQUENCE</scope>
    <source>
        <strain evidence="2">D6</strain>
    </source>
</reference>
<name>A0A9N8DMT6_9STRA</name>
<feature type="region of interest" description="Disordered" evidence="1">
    <location>
        <begin position="1"/>
        <end position="125"/>
    </location>
</feature>